<sequence length="400" mass="44414">MSDGTGSEWGRVADDGTVYVRTSEGERAVGSWRAGSPDEGLAHFVRRYEDLSAEVVLLERRVTIAGVDPVGIAASARRLLDGLPTAAVVGDLDALRGRLTALLGVTEERKSQAQAERAARAAQAVAAKEELVAEAERLAKSSDWKTVSERFRTIGDEFRAITGVDKRTDSGLWRRIAAAREEFARRRTAHFAALDTQRATSKERKEALIAEAESLATSTDWGPTSTRFRELMAEWKTAGRAAKDVDDELWTRFRATQDAFFSRRNAVNAERDAQARANQTAKEALLAEAAELDPADTDRSARRLREIQERWDAIGKVPREVVGQLERQLATIGDRIREASDARWSRHDGETSLFAAKMRENIRRLEEKLQKARAAGREKDVARLEGELANHRALLPGSDR</sequence>
<protein>
    <submittedName>
        <fullName evidence="1">DNA repair ATPase</fullName>
    </submittedName>
</protein>
<dbReference type="InterPro" id="IPR007139">
    <property type="entry name" value="DUF349"/>
</dbReference>
<reference evidence="2" key="1">
    <citation type="submission" date="2016-10" db="EMBL/GenBank/DDBJ databases">
        <title>Frankia sp. NRRL B-16386 Genome sequencing.</title>
        <authorList>
            <person name="Ghodhbane-Gtari F."/>
            <person name="Swanson E."/>
            <person name="Gueddou A."/>
            <person name="Hezbri K."/>
            <person name="Ktari K."/>
            <person name="Nouioui I."/>
            <person name="Morris K."/>
            <person name="Simpson S."/>
            <person name="Abebe-Akele F."/>
            <person name="Thomas K."/>
            <person name="Gtari M."/>
            <person name="Tisa L.S."/>
        </authorList>
    </citation>
    <scope>NUCLEOTIDE SEQUENCE [LARGE SCALE GENOMIC DNA]</scope>
    <source>
        <strain evidence="2">NRRL B-16386</strain>
    </source>
</reference>
<name>A0A1V2IBI9_9ACTN</name>
<dbReference type="STRING" id="1834516.BL253_15110"/>
<dbReference type="EMBL" id="MOMC01000028">
    <property type="protein sequence ID" value="ONH30239.1"/>
    <property type="molecule type" value="Genomic_DNA"/>
</dbReference>
<gene>
    <name evidence="1" type="ORF">BL253_15110</name>
</gene>
<proteinExistence type="predicted"/>
<dbReference type="Proteomes" id="UP000188929">
    <property type="component" value="Unassembled WGS sequence"/>
</dbReference>
<organism evidence="1 2">
    <name type="scientific">Pseudofrankia asymbiotica</name>
    <dbReference type="NCBI Taxonomy" id="1834516"/>
    <lineage>
        <taxon>Bacteria</taxon>
        <taxon>Bacillati</taxon>
        <taxon>Actinomycetota</taxon>
        <taxon>Actinomycetes</taxon>
        <taxon>Frankiales</taxon>
        <taxon>Frankiaceae</taxon>
        <taxon>Pseudofrankia</taxon>
    </lineage>
</organism>
<dbReference type="Pfam" id="PF03993">
    <property type="entry name" value="DUF349"/>
    <property type="match status" value="3"/>
</dbReference>
<evidence type="ECO:0000313" key="1">
    <source>
        <dbReference type="EMBL" id="ONH30239.1"/>
    </source>
</evidence>
<accession>A0A1V2IBI9</accession>
<dbReference type="OrthoDB" id="5422202at2"/>
<dbReference type="AlphaFoldDB" id="A0A1V2IBI9"/>
<keyword evidence="2" id="KW-1185">Reference proteome</keyword>
<evidence type="ECO:0000313" key="2">
    <source>
        <dbReference type="Proteomes" id="UP000188929"/>
    </source>
</evidence>
<dbReference type="RefSeq" id="WP_076817496.1">
    <property type="nucleotide sequence ID" value="NZ_MOMC01000028.1"/>
</dbReference>
<comment type="caution">
    <text evidence="1">The sequence shown here is derived from an EMBL/GenBank/DDBJ whole genome shotgun (WGS) entry which is preliminary data.</text>
</comment>